<dbReference type="EMBL" id="JADNYM010000005">
    <property type="protein sequence ID" value="MBG0738653.1"/>
    <property type="molecule type" value="Genomic_DNA"/>
</dbReference>
<comment type="caution">
    <text evidence="1">The sequence shown here is derived from an EMBL/GenBank/DDBJ whole genome shotgun (WGS) entry which is preliminary data.</text>
</comment>
<name>A0A931CS32_9MICC</name>
<dbReference type="Proteomes" id="UP000655366">
    <property type="component" value="Unassembled WGS sequence"/>
</dbReference>
<evidence type="ECO:0000313" key="2">
    <source>
        <dbReference type="Proteomes" id="UP000655366"/>
    </source>
</evidence>
<dbReference type="AlphaFoldDB" id="A0A931CS32"/>
<proteinExistence type="predicted"/>
<evidence type="ECO:0000313" key="1">
    <source>
        <dbReference type="EMBL" id="MBG0738653.1"/>
    </source>
</evidence>
<sequence length="197" mass="21717">MTLPELTITPAEPILDEVLTPNGAAAYLQTTRRNITKLLEAGYLKDLSLSSLAPIRKADLVSAGGKLPLIQTAPAEEGTDDWRKWWGDAPTLSDKDWLNAQRGDWTGAGADRIEKVGYLLIGLGGVISGVTKVIKAVPSRDPRRARFELELLGRLTGELKSYEKTFPETSTEEEQIFAFTLIGQRYETRQGGSVMWL</sequence>
<dbReference type="RefSeq" id="WP_196395607.1">
    <property type="nucleotide sequence ID" value="NZ_JADNYM010000005.1"/>
</dbReference>
<gene>
    <name evidence="1" type="ORF">IV500_04360</name>
</gene>
<keyword evidence="2" id="KW-1185">Reference proteome</keyword>
<accession>A0A931CS32</accession>
<organism evidence="1 2">
    <name type="scientific">Arthrobacter terrae</name>
    <dbReference type="NCBI Taxonomy" id="2935737"/>
    <lineage>
        <taxon>Bacteria</taxon>
        <taxon>Bacillati</taxon>
        <taxon>Actinomycetota</taxon>
        <taxon>Actinomycetes</taxon>
        <taxon>Micrococcales</taxon>
        <taxon>Micrococcaceae</taxon>
        <taxon>Arthrobacter</taxon>
    </lineage>
</organism>
<protein>
    <submittedName>
        <fullName evidence="1">Uncharacterized protein</fullName>
    </submittedName>
</protein>
<reference evidence="1 2" key="1">
    <citation type="submission" date="2020-11" db="EMBL/GenBank/DDBJ databases">
        <title>Arthrobacter antarcticus sp. nov., isolated from Antarctic Soil.</title>
        <authorList>
            <person name="Li J."/>
        </authorList>
    </citation>
    <scope>NUCLEOTIDE SEQUENCE [LARGE SCALE GENOMIC DNA]</scope>
    <source>
        <strain evidence="1 2">Z1-20</strain>
    </source>
</reference>